<accession>A0A6A0GM34</accession>
<comment type="caution">
    <text evidence="9">The sequence shown here is derived from an EMBL/GenBank/DDBJ whole genome shotgun (WGS) entry which is preliminary data.</text>
</comment>
<dbReference type="GO" id="GO:0046872">
    <property type="term" value="F:metal ion binding"/>
    <property type="evidence" value="ECO:0007669"/>
    <property type="project" value="UniProtKB-KW"/>
</dbReference>
<dbReference type="EMBL" id="JQDR03017985">
    <property type="protein sequence ID" value="KAA0183248.1"/>
    <property type="molecule type" value="Genomic_DNA"/>
</dbReference>
<evidence type="ECO:0000256" key="6">
    <source>
        <dbReference type="ARBA" id="ARBA00022801"/>
    </source>
</evidence>
<dbReference type="PANTHER" id="PTHR22930">
    <property type="match status" value="1"/>
</dbReference>
<comment type="cofactor">
    <cofactor evidence="1">
        <name>a divalent metal cation</name>
        <dbReference type="ChEBI" id="CHEBI:60240"/>
    </cofactor>
</comment>
<evidence type="ECO:0000256" key="5">
    <source>
        <dbReference type="ARBA" id="ARBA00022723"/>
    </source>
</evidence>
<dbReference type="GO" id="GO:0004518">
    <property type="term" value="F:nuclease activity"/>
    <property type="evidence" value="ECO:0007669"/>
    <property type="project" value="UniProtKB-KW"/>
</dbReference>
<comment type="similarity">
    <text evidence="3">Belongs to the HARBI1 family.</text>
</comment>
<organism evidence="9">
    <name type="scientific">Hyalella azteca</name>
    <name type="common">Amphipod</name>
    <dbReference type="NCBI Taxonomy" id="294128"/>
    <lineage>
        <taxon>Eukaryota</taxon>
        <taxon>Metazoa</taxon>
        <taxon>Ecdysozoa</taxon>
        <taxon>Arthropoda</taxon>
        <taxon>Crustacea</taxon>
        <taxon>Multicrustacea</taxon>
        <taxon>Malacostraca</taxon>
        <taxon>Eumalacostraca</taxon>
        <taxon>Peracarida</taxon>
        <taxon>Amphipoda</taxon>
        <taxon>Senticaudata</taxon>
        <taxon>Talitrida</taxon>
        <taxon>Talitroidea</taxon>
        <taxon>Hyalellidae</taxon>
        <taxon>Hyalella</taxon>
    </lineage>
</organism>
<evidence type="ECO:0000256" key="2">
    <source>
        <dbReference type="ARBA" id="ARBA00004123"/>
    </source>
</evidence>
<dbReference type="InterPro" id="IPR045249">
    <property type="entry name" value="HARBI1-like"/>
</dbReference>
<evidence type="ECO:0000256" key="4">
    <source>
        <dbReference type="ARBA" id="ARBA00022722"/>
    </source>
</evidence>
<dbReference type="GO" id="GO:0005634">
    <property type="term" value="C:nucleus"/>
    <property type="evidence" value="ECO:0007669"/>
    <property type="project" value="UniProtKB-SubCell"/>
</dbReference>
<evidence type="ECO:0000256" key="1">
    <source>
        <dbReference type="ARBA" id="ARBA00001968"/>
    </source>
</evidence>
<feature type="domain" description="DDE Tnp4" evidence="8">
    <location>
        <begin position="10"/>
        <end position="169"/>
    </location>
</feature>
<evidence type="ECO:0000256" key="3">
    <source>
        <dbReference type="ARBA" id="ARBA00006958"/>
    </source>
</evidence>
<gene>
    <name evidence="9" type="ORF">HAZT_HAZT010340</name>
</gene>
<sequence>MLSICNLVTSIPTTTGDFGSAYCNYKHFHSIVLMAVVDSDYKFMNVYVGANGAGSDGGVFMNTEIRQCFKEGSLGLPLPSPLPGGDTDVGYFLVGDEAFPLKTWLMKPLPSRNLTVEQRIYNYRLSRARRVVENAFGILAHRFRCLLTTLQQSPKKVEALVLACCLLHNLMRTRYPMLIAEGLDREDPVTHHMQPGAWRQEEVTLRDVTTSGGTKTAY</sequence>
<reference evidence="9" key="3">
    <citation type="submission" date="2019-06" db="EMBL/GenBank/DDBJ databases">
        <authorList>
            <person name="Poynton C."/>
            <person name="Hasenbein S."/>
            <person name="Benoit J.B."/>
            <person name="Sepulveda M.S."/>
            <person name="Poelchau M.F."/>
            <person name="Murali S.C."/>
            <person name="Chen S."/>
            <person name="Glastad K.M."/>
            <person name="Werren J.H."/>
            <person name="Vineis J.H."/>
            <person name="Bowen J.L."/>
            <person name="Friedrich M."/>
            <person name="Jones J."/>
            <person name="Robertson H.M."/>
            <person name="Feyereisen R."/>
            <person name="Mechler-Hickson A."/>
            <person name="Mathers N."/>
            <person name="Lee C.E."/>
            <person name="Colbourne J.K."/>
            <person name="Biales A."/>
            <person name="Johnston J.S."/>
            <person name="Wellborn G.A."/>
            <person name="Rosendale A.J."/>
            <person name="Cridge A.G."/>
            <person name="Munoz-Torres M.C."/>
            <person name="Bain P.A."/>
            <person name="Manny A.R."/>
            <person name="Major K.M."/>
            <person name="Lambert F.N."/>
            <person name="Vulpe C.D."/>
            <person name="Tuck P."/>
            <person name="Blalock B.J."/>
            <person name="Lin Y.-Y."/>
            <person name="Smith M.E."/>
            <person name="Ochoa-Acuna H."/>
            <person name="Chen M.-J.M."/>
            <person name="Childers C.P."/>
            <person name="Qu J."/>
            <person name="Dugan S."/>
            <person name="Lee S.L."/>
            <person name="Chao H."/>
            <person name="Dinh H."/>
            <person name="Han Y."/>
            <person name="Doddapaneni H."/>
            <person name="Worley K.C."/>
            <person name="Muzny D.M."/>
            <person name="Gibbs R.A."/>
            <person name="Richards S."/>
        </authorList>
    </citation>
    <scope>NUCLEOTIDE SEQUENCE</scope>
    <source>
        <strain evidence="9">HAZT.00-mixed</strain>
        <tissue evidence="9">Whole organism</tissue>
    </source>
</reference>
<dbReference type="Proteomes" id="UP000711488">
    <property type="component" value="Unassembled WGS sequence"/>
</dbReference>
<reference evidence="9" key="1">
    <citation type="submission" date="2014-08" db="EMBL/GenBank/DDBJ databases">
        <authorList>
            <person name="Murali S."/>
            <person name="Richards S."/>
            <person name="Bandaranaike D."/>
            <person name="Bellair M."/>
            <person name="Blankenburg K."/>
            <person name="Chao H."/>
            <person name="Dinh H."/>
            <person name="Doddapaneni H."/>
            <person name="Dugan-Rocha S."/>
            <person name="Elkadiri S."/>
            <person name="Gnanaolivu R."/>
            <person name="Hughes D."/>
            <person name="Lee S."/>
            <person name="Li M."/>
            <person name="Ming W."/>
            <person name="Munidasa M."/>
            <person name="Muniz J."/>
            <person name="Nguyen L."/>
            <person name="Osuji N."/>
            <person name="Pu L.-L."/>
            <person name="Puazo M."/>
            <person name="Skinner E."/>
            <person name="Qu C."/>
            <person name="Quiroz J."/>
            <person name="Raj R."/>
            <person name="Weissenberger G."/>
            <person name="Xin Y."/>
            <person name="Zou X."/>
            <person name="Han Y."/>
            <person name="Worley K."/>
            <person name="Muzny D."/>
            <person name="Gibbs R."/>
        </authorList>
    </citation>
    <scope>NUCLEOTIDE SEQUENCE</scope>
    <source>
        <strain evidence="9">HAZT.00-mixed</strain>
        <tissue evidence="9">Whole organism</tissue>
    </source>
</reference>
<dbReference type="Pfam" id="PF13359">
    <property type="entry name" value="DDE_Tnp_4"/>
    <property type="match status" value="1"/>
</dbReference>
<keyword evidence="5" id="KW-0479">Metal-binding</keyword>
<dbReference type="InterPro" id="IPR027806">
    <property type="entry name" value="HARBI1_dom"/>
</dbReference>
<reference evidence="9" key="2">
    <citation type="journal article" date="2018" name="Environ. Sci. Technol.">
        <title>The Toxicogenome of Hyalella azteca: A Model for Sediment Ecotoxicology and Evolutionary Toxicology.</title>
        <authorList>
            <person name="Poynton H.C."/>
            <person name="Hasenbein S."/>
            <person name="Benoit J.B."/>
            <person name="Sepulveda M.S."/>
            <person name="Poelchau M.F."/>
            <person name="Hughes D.S.T."/>
            <person name="Murali S.C."/>
            <person name="Chen S."/>
            <person name="Glastad K.M."/>
            <person name="Goodisman M.A.D."/>
            <person name="Werren J.H."/>
            <person name="Vineis J.H."/>
            <person name="Bowen J.L."/>
            <person name="Friedrich M."/>
            <person name="Jones J."/>
            <person name="Robertson H.M."/>
            <person name="Feyereisen R."/>
            <person name="Mechler-Hickson A."/>
            <person name="Mathers N."/>
            <person name="Lee C.E."/>
            <person name="Colbourne J.K."/>
            <person name="Biales A."/>
            <person name="Johnston J.S."/>
            <person name="Wellborn G.A."/>
            <person name="Rosendale A.J."/>
            <person name="Cridge A.G."/>
            <person name="Munoz-Torres M.C."/>
            <person name="Bain P.A."/>
            <person name="Manny A.R."/>
            <person name="Major K.M."/>
            <person name="Lambert F.N."/>
            <person name="Vulpe C.D."/>
            <person name="Tuck P."/>
            <person name="Blalock B.J."/>
            <person name="Lin Y.Y."/>
            <person name="Smith M.E."/>
            <person name="Ochoa-Acuna H."/>
            <person name="Chen M.M."/>
            <person name="Childers C.P."/>
            <person name="Qu J."/>
            <person name="Dugan S."/>
            <person name="Lee S.L."/>
            <person name="Chao H."/>
            <person name="Dinh H."/>
            <person name="Han Y."/>
            <person name="Doddapaneni H."/>
            <person name="Worley K.C."/>
            <person name="Muzny D.M."/>
            <person name="Gibbs R.A."/>
            <person name="Richards S."/>
        </authorList>
    </citation>
    <scope>NUCLEOTIDE SEQUENCE</scope>
    <source>
        <strain evidence="9">HAZT.00-mixed</strain>
        <tissue evidence="9">Whole organism</tissue>
    </source>
</reference>
<protein>
    <recommendedName>
        <fullName evidence="8">DDE Tnp4 domain-containing protein</fullName>
    </recommendedName>
</protein>
<evidence type="ECO:0000259" key="8">
    <source>
        <dbReference type="Pfam" id="PF13359"/>
    </source>
</evidence>
<dbReference type="GO" id="GO:0016787">
    <property type="term" value="F:hydrolase activity"/>
    <property type="evidence" value="ECO:0007669"/>
    <property type="project" value="UniProtKB-KW"/>
</dbReference>
<dbReference type="AlphaFoldDB" id="A0A6A0GM34"/>
<evidence type="ECO:0000313" key="9">
    <source>
        <dbReference type="EMBL" id="KAA0183248.1"/>
    </source>
</evidence>
<comment type="subcellular location">
    <subcellularLocation>
        <location evidence="2">Nucleus</location>
    </subcellularLocation>
</comment>
<dbReference type="PANTHER" id="PTHR22930:SF269">
    <property type="entry name" value="NUCLEASE HARBI1-LIKE PROTEIN"/>
    <property type="match status" value="1"/>
</dbReference>
<dbReference type="OrthoDB" id="5971912at2759"/>
<keyword evidence="6" id="KW-0378">Hydrolase</keyword>
<evidence type="ECO:0000256" key="7">
    <source>
        <dbReference type="ARBA" id="ARBA00023242"/>
    </source>
</evidence>
<name>A0A6A0GM34_HYAAZ</name>
<keyword evidence="4" id="KW-0540">Nuclease</keyword>
<proteinExistence type="inferred from homology"/>
<keyword evidence="7" id="KW-0539">Nucleus</keyword>